<evidence type="ECO:0000256" key="2">
    <source>
        <dbReference type="ARBA" id="ARBA00023242"/>
    </source>
</evidence>
<reference evidence="3 4" key="1">
    <citation type="submission" date="2020-05" db="EMBL/GenBank/DDBJ databases">
        <title>Identification and distribution of gene clusters putatively required for synthesis of sphingolipid metabolism inhibitors in phylogenetically diverse species of the filamentous fungus Fusarium.</title>
        <authorList>
            <person name="Kim H.-S."/>
            <person name="Busman M."/>
            <person name="Brown D.W."/>
            <person name="Divon H."/>
            <person name="Uhlig S."/>
            <person name="Proctor R.H."/>
        </authorList>
    </citation>
    <scope>NUCLEOTIDE SEQUENCE [LARGE SCALE GENOMIC DNA]</scope>
    <source>
        <strain evidence="3 4">NRRL 53147</strain>
    </source>
</reference>
<evidence type="ECO:0000256" key="1">
    <source>
        <dbReference type="ARBA" id="ARBA00004123"/>
    </source>
</evidence>
<dbReference type="EMBL" id="JAAOAM010000092">
    <property type="protein sequence ID" value="KAF5549072.1"/>
    <property type="molecule type" value="Genomic_DNA"/>
</dbReference>
<dbReference type="AlphaFoldDB" id="A0A8H5J6B8"/>
<sequence>MPLRPYRPKVKGILVQTVRNVPECKKCIKKGIACSGLGIRHRFSNGVASRGHCVGKDMETAYSWMKKTKPPVIRSKSPTRFASNGVENNYANGQGPTTTSLSFTPLPPFQSIHTINEHTVSLVGFPGPATTVIQPLAASTIVWGSSCESDGLSFRDVWDQEEVQRSSPCENETFTPNGALILPSPLPDHVPAWKRRLMLHFSSNIACEMIAVDGPHNGWRYLVLPVADRDELVMDAVLAVSLFHRPDILQHIPLSNRPSRDFYARAIRGLQSRSQLHNCDQHSVIVTILLLLTAVMVNGSSDFPILFGMLQSAIEAMGGDATFGSGEMAEFLIRQVRKFKVYAAPLLTEHNGIDILSSEDEVGKMFECLNHCLENNPQYSRSLGLVTDLVQQACGIYLNQVSLDAKAQLTPQIRARRVKESIRRVQRYIDTFEEIPDNAPGMDFRIQTWE</sequence>
<dbReference type="PANTHER" id="PTHR37534">
    <property type="entry name" value="TRANSCRIPTIONAL ACTIVATOR PROTEIN UGA3"/>
    <property type="match status" value="1"/>
</dbReference>
<dbReference type="GO" id="GO:0000976">
    <property type="term" value="F:transcription cis-regulatory region binding"/>
    <property type="evidence" value="ECO:0007669"/>
    <property type="project" value="TreeGrafter"/>
</dbReference>
<protein>
    <submittedName>
        <fullName evidence="3">Acriflavine sensitivity control acr-2</fullName>
    </submittedName>
</protein>
<evidence type="ECO:0000313" key="3">
    <source>
        <dbReference type="EMBL" id="KAF5549072.1"/>
    </source>
</evidence>
<keyword evidence="4" id="KW-1185">Reference proteome</keyword>
<comment type="caution">
    <text evidence="3">The sequence shown here is derived from an EMBL/GenBank/DDBJ whole genome shotgun (WGS) entry which is preliminary data.</text>
</comment>
<organism evidence="3 4">
    <name type="scientific">Fusarium mexicanum</name>
    <dbReference type="NCBI Taxonomy" id="751941"/>
    <lineage>
        <taxon>Eukaryota</taxon>
        <taxon>Fungi</taxon>
        <taxon>Dikarya</taxon>
        <taxon>Ascomycota</taxon>
        <taxon>Pezizomycotina</taxon>
        <taxon>Sordariomycetes</taxon>
        <taxon>Hypocreomycetidae</taxon>
        <taxon>Hypocreales</taxon>
        <taxon>Nectriaceae</taxon>
        <taxon>Fusarium</taxon>
        <taxon>Fusarium fujikuroi species complex</taxon>
    </lineage>
</organism>
<accession>A0A8H5J6B8</accession>
<dbReference type="Proteomes" id="UP000522262">
    <property type="component" value="Unassembled WGS sequence"/>
</dbReference>
<comment type="subcellular location">
    <subcellularLocation>
        <location evidence="1">Nucleus</location>
    </subcellularLocation>
</comment>
<keyword evidence="2" id="KW-0539">Nucleus</keyword>
<dbReference type="GO" id="GO:0003700">
    <property type="term" value="F:DNA-binding transcription factor activity"/>
    <property type="evidence" value="ECO:0007669"/>
    <property type="project" value="TreeGrafter"/>
</dbReference>
<dbReference type="InterPro" id="IPR021858">
    <property type="entry name" value="Fun_TF"/>
</dbReference>
<dbReference type="GO" id="GO:0005634">
    <property type="term" value="C:nucleus"/>
    <property type="evidence" value="ECO:0007669"/>
    <property type="project" value="UniProtKB-SubCell"/>
</dbReference>
<name>A0A8H5J6B8_9HYPO</name>
<dbReference type="Pfam" id="PF11951">
    <property type="entry name" value="Fungal_trans_2"/>
    <property type="match status" value="1"/>
</dbReference>
<gene>
    <name evidence="3" type="ORF">FMEXI_4414</name>
</gene>
<evidence type="ECO:0000313" key="4">
    <source>
        <dbReference type="Proteomes" id="UP000522262"/>
    </source>
</evidence>
<dbReference type="PANTHER" id="PTHR37534:SF17">
    <property type="entry name" value="ZN(2)-C6 FUNGAL-TYPE DOMAIN-CONTAINING PROTEIN"/>
    <property type="match status" value="1"/>
</dbReference>
<dbReference type="GO" id="GO:0045944">
    <property type="term" value="P:positive regulation of transcription by RNA polymerase II"/>
    <property type="evidence" value="ECO:0007669"/>
    <property type="project" value="TreeGrafter"/>
</dbReference>
<proteinExistence type="predicted"/>